<dbReference type="AlphaFoldDB" id="A0A8D0Z0L8"/>
<dbReference type="PANTHER" id="PTHR23267">
    <property type="entry name" value="IMMUNOGLOBULIN LIGHT CHAIN"/>
    <property type="match status" value="1"/>
</dbReference>
<dbReference type="SMART" id="SM00409">
    <property type="entry name" value="IG"/>
    <property type="match status" value="1"/>
</dbReference>
<dbReference type="SMART" id="SM00406">
    <property type="entry name" value="IGv"/>
    <property type="match status" value="1"/>
</dbReference>
<dbReference type="InterPro" id="IPR036179">
    <property type="entry name" value="Ig-like_dom_sf"/>
</dbReference>
<dbReference type="InterPro" id="IPR013106">
    <property type="entry name" value="Ig_V-set"/>
</dbReference>
<dbReference type="InterPro" id="IPR050150">
    <property type="entry name" value="IgV_Light_Chain"/>
</dbReference>
<feature type="chain" id="PRO_5034568768" description="Ig-like domain-containing protein" evidence="1">
    <location>
        <begin position="20"/>
        <end position="282"/>
    </location>
</feature>
<evidence type="ECO:0000313" key="4">
    <source>
        <dbReference type="Proteomes" id="UP000694720"/>
    </source>
</evidence>
<evidence type="ECO:0000259" key="2">
    <source>
        <dbReference type="PROSITE" id="PS50835"/>
    </source>
</evidence>
<feature type="domain" description="Ig-like" evidence="2">
    <location>
        <begin position="5"/>
        <end position="111"/>
    </location>
</feature>
<proteinExistence type="predicted"/>
<name>A0A8D0Z0L8_PIG</name>
<dbReference type="Gene3D" id="2.60.40.10">
    <property type="entry name" value="Immunoglobulins"/>
    <property type="match status" value="1"/>
</dbReference>
<accession>A0A8D0Z0L8</accession>
<dbReference type="PROSITE" id="PS50835">
    <property type="entry name" value="IG_LIKE"/>
    <property type="match status" value="1"/>
</dbReference>
<dbReference type="Pfam" id="PF07686">
    <property type="entry name" value="V-set"/>
    <property type="match status" value="1"/>
</dbReference>
<feature type="signal peptide" evidence="1">
    <location>
        <begin position="1"/>
        <end position="19"/>
    </location>
</feature>
<reference evidence="3" key="1">
    <citation type="submission" date="2025-08" db="UniProtKB">
        <authorList>
            <consortium name="Ensembl"/>
        </authorList>
    </citation>
    <scope>IDENTIFICATION</scope>
</reference>
<sequence>VAWSPLLLTLLAHCTGSWAQAVLTQPPSESGSLGQRVTLSCTGSSSNIGGGNSVNWSQPLPGKVPRSVFTYANLMAIAAPDQFSGFKSGSSGTLTITGLQAEDDAEYYCTAGGDSLDGPTVPQARGQVRPKPAVPQPGGSLGRAILCIISCCLCLFAHRQPEPNSCQNMSSSLSVPKPLLCGSTRSHFLKLSTNPWMLGTGCPGDRAHGGSEQDPGHRVQLCLSQDTSECPVRVLVPTAPPLYASSGPSGSLLGSLQEGLGFGLRGHQWAQLRAWLLLLPCP</sequence>
<keyword evidence="1" id="KW-0732">Signal</keyword>
<evidence type="ECO:0000313" key="3">
    <source>
        <dbReference type="Ensembl" id="ENSSSCP00035009637.1"/>
    </source>
</evidence>
<dbReference type="InterPro" id="IPR013783">
    <property type="entry name" value="Ig-like_fold"/>
</dbReference>
<dbReference type="SUPFAM" id="SSF48726">
    <property type="entry name" value="Immunoglobulin"/>
    <property type="match status" value="1"/>
</dbReference>
<dbReference type="InterPro" id="IPR007110">
    <property type="entry name" value="Ig-like_dom"/>
</dbReference>
<organism evidence="3 4">
    <name type="scientific">Sus scrofa</name>
    <name type="common">Pig</name>
    <dbReference type="NCBI Taxonomy" id="9823"/>
    <lineage>
        <taxon>Eukaryota</taxon>
        <taxon>Metazoa</taxon>
        <taxon>Chordata</taxon>
        <taxon>Craniata</taxon>
        <taxon>Vertebrata</taxon>
        <taxon>Euteleostomi</taxon>
        <taxon>Mammalia</taxon>
        <taxon>Eutheria</taxon>
        <taxon>Laurasiatheria</taxon>
        <taxon>Artiodactyla</taxon>
        <taxon>Suina</taxon>
        <taxon>Suidae</taxon>
        <taxon>Sus</taxon>
    </lineage>
</organism>
<evidence type="ECO:0000256" key="1">
    <source>
        <dbReference type="SAM" id="SignalP"/>
    </source>
</evidence>
<dbReference type="Proteomes" id="UP000694720">
    <property type="component" value="Unplaced"/>
</dbReference>
<dbReference type="Ensembl" id="ENSSSCT00035025475.1">
    <property type="protein sequence ID" value="ENSSSCP00035009637.1"/>
    <property type="gene ID" value="ENSSSCG00035019657.1"/>
</dbReference>
<dbReference type="InterPro" id="IPR003599">
    <property type="entry name" value="Ig_sub"/>
</dbReference>
<protein>
    <recommendedName>
        <fullName evidence="2">Ig-like domain-containing protein</fullName>
    </recommendedName>
</protein>